<organism evidence="1 2">
    <name type="scientific">Geodia barretti</name>
    <name type="common">Barrett's horny sponge</name>
    <dbReference type="NCBI Taxonomy" id="519541"/>
    <lineage>
        <taxon>Eukaryota</taxon>
        <taxon>Metazoa</taxon>
        <taxon>Porifera</taxon>
        <taxon>Demospongiae</taxon>
        <taxon>Heteroscleromorpha</taxon>
        <taxon>Tetractinellida</taxon>
        <taxon>Astrophorina</taxon>
        <taxon>Geodiidae</taxon>
        <taxon>Geodia</taxon>
    </lineage>
</organism>
<dbReference type="PANTHER" id="PTHR34237:SF1">
    <property type="entry name" value="PAREP8"/>
    <property type="match status" value="1"/>
</dbReference>
<proteinExistence type="predicted"/>
<keyword evidence="2" id="KW-1185">Reference proteome</keyword>
<dbReference type="Gene3D" id="1.20.120.330">
    <property type="entry name" value="Nucleotidyltransferases domain 2"/>
    <property type="match status" value="1"/>
</dbReference>
<reference evidence="1" key="1">
    <citation type="submission" date="2023-03" db="EMBL/GenBank/DDBJ databases">
        <authorList>
            <person name="Steffen K."/>
            <person name="Cardenas P."/>
        </authorList>
    </citation>
    <scope>NUCLEOTIDE SEQUENCE</scope>
</reference>
<sequence>MVAQTYQEASRRLMAQGLEELARGDTRQASEKGWGAAAQMLKSVAEQRGWEHKRHVALGRVVGRLAEETGDVEIRRLYRVASDMHTNFYEDLDEPAHVAAGLADVELFLDKLARLA</sequence>
<gene>
    <name evidence="1" type="ORF">GBAR_LOCUS719</name>
</gene>
<name>A0AA35QTG5_GEOBA</name>
<evidence type="ECO:0000313" key="1">
    <source>
        <dbReference type="EMBL" id="CAI7991407.1"/>
    </source>
</evidence>
<comment type="caution">
    <text evidence="1">The sequence shown here is derived from an EMBL/GenBank/DDBJ whole genome shotgun (WGS) entry which is preliminary data.</text>
</comment>
<dbReference type="Pfam" id="PF05942">
    <property type="entry name" value="PaREP1"/>
    <property type="match status" value="1"/>
</dbReference>
<dbReference type="InterPro" id="IPR010268">
    <property type="entry name" value="PaREP1"/>
</dbReference>
<protein>
    <submittedName>
        <fullName evidence="1">Uncharacterized protein</fullName>
    </submittedName>
</protein>
<evidence type="ECO:0000313" key="2">
    <source>
        <dbReference type="Proteomes" id="UP001174909"/>
    </source>
</evidence>
<dbReference type="Proteomes" id="UP001174909">
    <property type="component" value="Unassembled WGS sequence"/>
</dbReference>
<dbReference type="AlphaFoldDB" id="A0AA35QTG5"/>
<dbReference type="PANTHER" id="PTHR34237">
    <property type="entry name" value="PAREP8-RELATED"/>
    <property type="match status" value="1"/>
</dbReference>
<dbReference type="EMBL" id="CASHTH010000113">
    <property type="protein sequence ID" value="CAI7991407.1"/>
    <property type="molecule type" value="Genomic_DNA"/>
</dbReference>
<accession>A0AA35QTG5</accession>